<evidence type="ECO:0000256" key="2">
    <source>
        <dbReference type="SAM" id="SignalP"/>
    </source>
</evidence>
<comment type="caution">
    <text evidence="3">The sequence shown here is derived from an EMBL/GenBank/DDBJ whole genome shotgun (WGS) entry which is preliminary data.</text>
</comment>
<feature type="compositionally biased region" description="Polar residues" evidence="1">
    <location>
        <begin position="105"/>
        <end position="117"/>
    </location>
</feature>
<dbReference type="Proteomes" id="UP000838756">
    <property type="component" value="Unassembled WGS sequence"/>
</dbReference>
<gene>
    <name evidence="3" type="primary">jg3707</name>
    <name evidence="3" type="ORF">PAEG_LOCUS21335</name>
</gene>
<dbReference type="EMBL" id="CAKXAJ010025929">
    <property type="protein sequence ID" value="CAH2246255.1"/>
    <property type="molecule type" value="Genomic_DNA"/>
</dbReference>
<organism evidence="3 4">
    <name type="scientific">Pararge aegeria aegeria</name>
    <dbReference type="NCBI Taxonomy" id="348720"/>
    <lineage>
        <taxon>Eukaryota</taxon>
        <taxon>Metazoa</taxon>
        <taxon>Ecdysozoa</taxon>
        <taxon>Arthropoda</taxon>
        <taxon>Hexapoda</taxon>
        <taxon>Insecta</taxon>
        <taxon>Pterygota</taxon>
        <taxon>Neoptera</taxon>
        <taxon>Endopterygota</taxon>
        <taxon>Lepidoptera</taxon>
        <taxon>Glossata</taxon>
        <taxon>Ditrysia</taxon>
        <taxon>Papilionoidea</taxon>
        <taxon>Nymphalidae</taxon>
        <taxon>Satyrinae</taxon>
        <taxon>Satyrini</taxon>
        <taxon>Parargina</taxon>
        <taxon>Pararge</taxon>
    </lineage>
</organism>
<sequence length="117" mass="12934">MGKICGLATLLGFEVRCVRGVLPVFGHNALLQKWPNELSLCSNSVPTGRYRILNSEVMKFDSDCTDLKYLNTRVCIIGITRRRGRWRVGGSHTYGSLDSTPVEPQASSSGLDLTNEM</sequence>
<name>A0A8S4SBP5_9NEOP</name>
<dbReference type="AlphaFoldDB" id="A0A8S4SBP5"/>
<evidence type="ECO:0000313" key="4">
    <source>
        <dbReference type="Proteomes" id="UP000838756"/>
    </source>
</evidence>
<feature type="region of interest" description="Disordered" evidence="1">
    <location>
        <begin position="88"/>
        <end position="117"/>
    </location>
</feature>
<evidence type="ECO:0000313" key="3">
    <source>
        <dbReference type="EMBL" id="CAH2246255.1"/>
    </source>
</evidence>
<reference evidence="3" key="1">
    <citation type="submission" date="2022-03" db="EMBL/GenBank/DDBJ databases">
        <authorList>
            <person name="Lindestad O."/>
        </authorList>
    </citation>
    <scope>NUCLEOTIDE SEQUENCE</scope>
</reference>
<feature type="chain" id="PRO_5035917634" evidence="2">
    <location>
        <begin position="21"/>
        <end position="117"/>
    </location>
</feature>
<protein>
    <submittedName>
        <fullName evidence="3">Jg3707 protein</fullName>
    </submittedName>
</protein>
<proteinExistence type="predicted"/>
<feature type="signal peptide" evidence="2">
    <location>
        <begin position="1"/>
        <end position="20"/>
    </location>
</feature>
<keyword evidence="2" id="KW-0732">Signal</keyword>
<keyword evidence="4" id="KW-1185">Reference proteome</keyword>
<evidence type="ECO:0000256" key="1">
    <source>
        <dbReference type="SAM" id="MobiDB-lite"/>
    </source>
</evidence>
<accession>A0A8S4SBP5</accession>